<keyword evidence="4 10" id="KW-0121">Carboxypeptidase</keyword>
<evidence type="ECO:0000256" key="1">
    <source>
        <dbReference type="ARBA" id="ARBA00004613"/>
    </source>
</evidence>
<dbReference type="FunFam" id="3.40.50.1820:FF:000211">
    <property type="entry name" value="Carboxypeptidase"/>
    <property type="match status" value="1"/>
</dbReference>
<dbReference type="AlphaFoldDB" id="A0ABD2Y8V6"/>
<name>A0ABD2Y8V6_9GENT</name>
<keyword evidence="3" id="KW-0964">Secreted</keyword>
<evidence type="ECO:0000256" key="9">
    <source>
        <dbReference type="ARBA" id="ARBA00037399"/>
    </source>
</evidence>
<proteinExistence type="inferred from homology"/>
<organism evidence="11 12">
    <name type="scientific">Cinchona calisaya</name>
    <dbReference type="NCBI Taxonomy" id="153742"/>
    <lineage>
        <taxon>Eukaryota</taxon>
        <taxon>Viridiplantae</taxon>
        <taxon>Streptophyta</taxon>
        <taxon>Embryophyta</taxon>
        <taxon>Tracheophyta</taxon>
        <taxon>Spermatophyta</taxon>
        <taxon>Magnoliopsida</taxon>
        <taxon>eudicotyledons</taxon>
        <taxon>Gunneridae</taxon>
        <taxon>Pentapetalae</taxon>
        <taxon>asterids</taxon>
        <taxon>lamiids</taxon>
        <taxon>Gentianales</taxon>
        <taxon>Rubiaceae</taxon>
        <taxon>Cinchonoideae</taxon>
        <taxon>Cinchoneae</taxon>
        <taxon>Cinchona</taxon>
    </lineage>
</organism>
<dbReference type="EMBL" id="JBJUIK010000015">
    <property type="protein sequence ID" value="KAL3502240.1"/>
    <property type="molecule type" value="Genomic_DNA"/>
</dbReference>
<dbReference type="Pfam" id="PF00450">
    <property type="entry name" value="Peptidase_S10"/>
    <property type="match status" value="2"/>
</dbReference>
<keyword evidence="8" id="KW-0325">Glycoprotein</keyword>
<dbReference type="FunFam" id="3.40.50.11320:FF:000002">
    <property type="entry name" value="Carboxypeptidase"/>
    <property type="match status" value="1"/>
</dbReference>
<dbReference type="Proteomes" id="UP001630127">
    <property type="component" value="Unassembled WGS sequence"/>
</dbReference>
<evidence type="ECO:0000313" key="12">
    <source>
        <dbReference type="Proteomes" id="UP001630127"/>
    </source>
</evidence>
<dbReference type="Gene3D" id="3.40.50.11320">
    <property type="match status" value="1"/>
</dbReference>
<keyword evidence="7" id="KW-1015">Disulfide bond</keyword>
<sequence length="386" mass="42866">MAEQKLDQVVKLPGQNFDVSFAHYSGYITVNESSGKAFFYWFVEAVEDPSSKPLALWLNGGPACSSIAFGEAEEIGPFHPNPDGKSVYLNPYSWNQVANIIFVESPAGTGFSYSNTSSDLKNTGDRSTAKDNLAFILGWGERFPQYKGRDFYIIGESYAGHFVPQLSQRILSYNRRAAEKINFKGFLIGNALIDDFHDQLGIFDYTWTVAAGEIGHIDYYSIVSAVCTSSSTTSNLLSKRWPVSLTSQNYDPCTEQYSIAYFNLPEVQEALHVRDSARSLLNTIKSLTTTGLRIWIYSGNSDAVIAITSTRYSKNALKLPTVGSYKPWYDDGQVGRWIQQYEGLTFVAVRAAGHEVPLHKPQQALKLFKAYLSGTPLAASKEFSDS</sequence>
<evidence type="ECO:0000256" key="7">
    <source>
        <dbReference type="ARBA" id="ARBA00023157"/>
    </source>
</evidence>
<dbReference type="InterPro" id="IPR029058">
    <property type="entry name" value="AB_hydrolase_fold"/>
</dbReference>
<evidence type="ECO:0000256" key="5">
    <source>
        <dbReference type="ARBA" id="ARBA00022670"/>
    </source>
</evidence>
<keyword evidence="10" id="KW-0378">Hydrolase</keyword>
<protein>
    <recommendedName>
        <fullName evidence="10">Carboxypeptidase</fullName>
        <ecNumber evidence="10">3.4.16.-</ecNumber>
    </recommendedName>
</protein>
<keyword evidence="12" id="KW-1185">Reference proteome</keyword>
<dbReference type="InterPro" id="IPR001563">
    <property type="entry name" value="Peptidase_S10"/>
</dbReference>
<dbReference type="GO" id="GO:0005576">
    <property type="term" value="C:extracellular region"/>
    <property type="evidence" value="ECO:0007669"/>
    <property type="project" value="UniProtKB-SubCell"/>
</dbReference>
<dbReference type="Gene3D" id="3.40.50.1820">
    <property type="entry name" value="alpha/beta hydrolase"/>
    <property type="match status" value="1"/>
</dbReference>
<dbReference type="SUPFAM" id="SSF53474">
    <property type="entry name" value="alpha/beta-Hydrolases"/>
    <property type="match status" value="1"/>
</dbReference>
<dbReference type="GO" id="GO:0004185">
    <property type="term" value="F:serine-type carboxypeptidase activity"/>
    <property type="evidence" value="ECO:0007669"/>
    <property type="project" value="UniProtKB-UniRule"/>
</dbReference>
<dbReference type="Gene3D" id="6.10.250.940">
    <property type="match status" value="1"/>
</dbReference>
<dbReference type="PANTHER" id="PTHR11802:SF32">
    <property type="entry name" value="SERINE CARBOXYPEPTIDASE-LIKE 29"/>
    <property type="match status" value="1"/>
</dbReference>
<comment type="subcellular location">
    <subcellularLocation>
        <location evidence="1">Secreted</location>
    </subcellularLocation>
</comment>
<comment type="caution">
    <text evidence="11">The sequence shown here is derived from an EMBL/GenBank/DDBJ whole genome shotgun (WGS) entry which is preliminary data.</text>
</comment>
<evidence type="ECO:0000313" key="11">
    <source>
        <dbReference type="EMBL" id="KAL3502240.1"/>
    </source>
</evidence>
<evidence type="ECO:0000256" key="2">
    <source>
        <dbReference type="ARBA" id="ARBA00009431"/>
    </source>
</evidence>
<evidence type="ECO:0000256" key="6">
    <source>
        <dbReference type="ARBA" id="ARBA00022729"/>
    </source>
</evidence>
<accession>A0ABD2Y8V6</accession>
<reference evidence="11 12" key="1">
    <citation type="submission" date="2024-11" db="EMBL/GenBank/DDBJ databases">
        <title>A near-complete genome assembly of Cinchona calisaya.</title>
        <authorList>
            <person name="Lian D.C."/>
            <person name="Zhao X.W."/>
            <person name="Wei L."/>
        </authorList>
    </citation>
    <scope>NUCLEOTIDE SEQUENCE [LARGE SCALE GENOMIC DNA]</scope>
    <source>
        <tissue evidence="11">Nenye</tissue>
    </source>
</reference>
<gene>
    <name evidence="11" type="ORF">ACH5RR_036689</name>
</gene>
<dbReference type="PRINTS" id="PR00724">
    <property type="entry name" value="CRBOXYPTASEC"/>
</dbReference>
<evidence type="ECO:0000256" key="10">
    <source>
        <dbReference type="RuleBase" id="RU361156"/>
    </source>
</evidence>
<dbReference type="InterPro" id="IPR018202">
    <property type="entry name" value="Ser_caboxypep_ser_AS"/>
</dbReference>
<comment type="similarity">
    <text evidence="2 10">Belongs to the peptidase S10 family.</text>
</comment>
<evidence type="ECO:0000256" key="4">
    <source>
        <dbReference type="ARBA" id="ARBA00022645"/>
    </source>
</evidence>
<dbReference type="PROSITE" id="PS00131">
    <property type="entry name" value="CARBOXYPEPT_SER_SER"/>
    <property type="match status" value="1"/>
</dbReference>
<keyword evidence="5 10" id="KW-0645">Protease</keyword>
<comment type="function">
    <text evidence="9">Probable carboxypeptidase.</text>
</comment>
<dbReference type="GO" id="GO:0006508">
    <property type="term" value="P:proteolysis"/>
    <property type="evidence" value="ECO:0007669"/>
    <property type="project" value="UniProtKB-KW"/>
</dbReference>
<evidence type="ECO:0000256" key="8">
    <source>
        <dbReference type="ARBA" id="ARBA00023180"/>
    </source>
</evidence>
<keyword evidence="6" id="KW-0732">Signal</keyword>
<evidence type="ECO:0000256" key="3">
    <source>
        <dbReference type="ARBA" id="ARBA00022525"/>
    </source>
</evidence>
<dbReference type="EC" id="3.4.16.-" evidence="10"/>
<dbReference type="PANTHER" id="PTHR11802">
    <property type="entry name" value="SERINE PROTEASE FAMILY S10 SERINE CARBOXYPEPTIDASE"/>
    <property type="match status" value="1"/>
</dbReference>